<feature type="signal peptide" evidence="2">
    <location>
        <begin position="1"/>
        <end position="24"/>
    </location>
</feature>
<keyword evidence="2" id="KW-0732">Signal</keyword>
<name>A0A1I0RJD9_9BACT</name>
<gene>
    <name evidence="4" type="ORF">SAMN04488122_2913</name>
</gene>
<proteinExistence type="predicted"/>
<evidence type="ECO:0000259" key="3">
    <source>
        <dbReference type="Pfam" id="PF00754"/>
    </source>
</evidence>
<dbReference type="Proteomes" id="UP000199310">
    <property type="component" value="Unassembled WGS sequence"/>
</dbReference>
<dbReference type="Gene3D" id="2.60.120.260">
    <property type="entry name" value="Galactose-binding domain-like"/>
    <property type="match status" value="1"/>
</dbReference>
<dbReference type="InterPro" id="IPR000421">
    <property type="entry name" value="FA58C"/>
</dbReference>
<sequence>MCRIMSSLLLMITTLLYSACTPQAEDLTLVQQGRSGYVIVLPEQATKAESRAAGIFQDYVQRISGAKLPVIPESQYKAQPAVFIGNTSHTAGPPSIKSEGYFAGVKDKQLFIRGGSGQGVVYGVYYTLQTYMGCRKDDAGPAQVPTAKDIRLKGPISDLREPAFQYRETYYPPSMDAEYLAWHGLHRFEDLWGLWGHSFFKLVPPDTYFKDHPEYYSLVNGKRQPLQLCLSNENVYALTVAWFKKAIAANPDAMYWSIAPQDGGGACTCDLCKKTDAEEGGPQGSLIRFVNRVAGQFPQQHFTTLAYGYTAKAPLKTKPAANVFIMLSTIDAFRQEPLAQTASAAGFRKNLQGWEATTGNLFIWDYTTQFTNYLNPFPDYTNLQPNLQYFAAHHVKGVFSQGSGETYGDMAEYNSYVQACLLWQPDADLKKINNDFLTGYYGPAANVMGQYLDALSDAVKSTHSVLDIYGNPIYNTKDYLSPVLIDQYSGLLDKAEVAAANNTVFLQRIYRTRLFLEYVVLQQSRFYGFDKYGYLQPDGTVNPRWPQRVQKFVAACKTAGVQELSEGGLSPDAYAQEWQAIFSRKWIKSLAQGASVTLVNPYTPEYTPKKERTLTDGLTGGNDFSYNWLFTYGKDMIATIDMGSSKTIRQVQMNFLQDARHYIFNPTQVVVETSVDGTHFTVAGTKDIPVPEEDYAVHINPYSFAVPGTAARYIRVTAKCPATLPDWRLVAGKKPSLCCDEITVE</sequence>
<feature type="chain" id="PRO_5011554680" evidence="2">
    <location>
        <begin position="25"/>
        <end position="745"/>
    </location>
</feature>
<keyword evidence="1" id="KW-0378">Hydrolase</keyword>
<keyword evidence="5" id="KW-1185">Reference proteome</keyword>
<dbReference type="Pfam" id="PF16126">
    <property type="entry name" value="DUF4838"/>
    <property type="match status" value="1"/>
</dbReference>
<feature type="domain" description="F5/8 type C" evidence="3">
    <location>
        <begin position="610"/>
        <end position="720"/>
    </location>
</feature>
<dbReference type="InterPro" id="IPR029018">
    <property type="entry name" value="Hex-like_dom2"/>
</dbReference>
<dbReference type="InterPro" id="IPR032287">
    <property type="entry name" value="DUF4838"/>
</dbReference>
<dbReference type="SUPFAM" id="SSF55545">
    <property type="entry name" value="beta-N-acetylhexosaminidase-like domain"/>
    <property type="match status" value="1"/>
</dbReference>
<evidence type="ECO:0000313" key="4">
    <source>
        <dbReference type="EMBL" id="SEW41018.1"/>
    </source>
</evidence>
<dbReference type="SUPFAM" id="SSF49785">
    <property type="entry name" value="Galactose-binding domain-like"/>
    <property type="match status" value="1"/>
</dbReference>
<accession>A0A1I0RJD9</accession>
<dbReference type="GO" id="GO:0016787">
    <property type="term" value="F:hydrolase activity"/>
    <property type="evidence" value="ECO:0007669"/>
    <property type="project" value="UniProtKB-KW"/>
</dbReference>
<evidence type="ECO:0000256" key="1">
    <source>
        <dbReference type="ARBA" id="ARBA00022801"/>
    </source>
</evidence>
<dbReference type="GO" id="GO:0005975">
    <property type="term" value="P:carbohydrate metabolic process"/>
    <property type="evidence" value="ECO:0007669"/>
    <property type="project" value="UniProtKB-ARBA"/>
</dbReference>
<evidence type="ECO:0000256" key="2">
    <source>
        <dbReference type="SAM" id="SignalP"/>
    </source>
</evidence>
<protein>
    <submittedName>
        <fullName evidence="4">F5/8 type C domain-containing protein</fullName>
    </submittedName>
</protein>
<dbReference type="PANTHER" id="PTHR47406:SF2">
    <property type="entry name" value="ALPHA GLUCURONIDASE N-TERMINAL DOMAIN-CONTAINING PROTEIN"/>
    <property type="match status" value="1"/>
</dbReference>
<evidence type="ECO:0000313" key="5">
    <source>
        <dbReference type="Proteomes" id="UP000199310"/>
    </source>
</evidence>
<dbReference type="STRING" id="29529.SAMN04488122_2913"/>
<dbReference type="Pfam" id="PF00754">
    <property type="entry name" value="F5_F8_type_C"/>
    <property type="match status" value="1"/>
</dbReference>
<dbReference type="InterPro" id="IPR008979">
    <property type="entry name" value="Galactose-bd-like_sf"/>
</dbReference>
<dbReference type="EMBL" id="FOJG01000001">
    <property type="protein sequence ID" value="SEW41018.1"/>
    <property type="molecule type" value="Genomic_DNA"/>
</dbReference>
<dbReference type="Gene3D" id="3.30.379.10">
    <property type="entry name" value="Chitobiase/beta-hexosaminidase domain 2-like"/>
    <property type="match status" value="1"/>
</dbReference>
<dbReference type="PANTHER" id="PTHR47406">
    <property type="entry name" value="COAGULATION FACTOR 5/8 TYPE, C-TERMINAL"/>
    <property type="match status" value="1"/>
</dbReference>
<dbReference type="AlphaFoldDB" id="A0A1I0RJD9"/>
<organism evidence="4 5">
    <name type="scientific">Chitinophaga arvensicola</name>
    <dbReference type="NCBI Taxonomy" id="29529"/>
    <lineage>
        <taxon>Bacteria</taxon>
        <taxon>Pseudomonadati</taxon>
        <taxon>Bacteroidota</taxon>
        <taxon>Chitinophagia</taxon>
        <taxon>Chitinophagales</taxon>
        <taxon>Chitinophagaceae</taxon>
        <taxon>Chitinophaga</taxon>
    </lineage>
</organism>
<reference evidence="5" key="1">
    <citation type="submission" date="2016-10" db="EMBL/GenBank/DDBJ databases">
        <authorList>
            <person name="Varghese N."/>
            <person name="Submissions S."/>
        </authorList>
    </citation>
    <scope>NUCLEOTIDE SEQUENCE [LARGE SCALE GENOMIC DNA]</scope>
    <source>
        <strain evidence="5">DSM 3695</strain>
    </source>
</reference>